<dbReference type="PROSITE" id="PS50005">
    <property type="entry name" value="TPR"/>
    <property type="match status" value="1"/>
</dbReference>
<evidence type="ECO:0000313" key="5">
    <source>
        <dbReference type="Proteomes" id="UP000688137"/>
    </source>
</evidence>
<accession>A0A8S1M0C5</accession>
<evidence type="ECO:0000256" key="1">
    <source>
        <dbReference type="ARBA" id="ARBA00022737"/>
    </source>
</evidence>
<dbReference type="Pfam" id="PF13181">
    <property type="entry name" value="TPR_8"/>
    <property type="match status" value="2"/>
</dbReference>
<keyword evidence="5" id="KW-1185">Reference proteome</keyword>
<name>A0A8S1M0C5_PARPR</name>
<gene>
    <name evidence="4" type="ORF">PPRIM_AZ9-3.1.T0520154</name>
</gene>
<organism evidence="4 5">
    <name type="scientific">Paramecium primaurelia</name>
    <dbReference type="NCBI Taxonomy" id="5886"/>
    <lineage>
        <taxon>Eukaryota</taxon>
        <taxon>Sar</taxon>
        <taxon>Alveolata</taxon>
        <taxon>Ciliophora</taxon>
        <taxon>Intramacronucleata</taxon>
        <taxon>Oligohymenophorea</taxon>
        <taxon>Peniculida</taxon>
        <taxon>Parameciidae</taxon>
        <taxon>Paramecium</taxon>
    </lineage>
</organism>
<protein>
    <recommendedName>
        <fullName evidence="6">Tetratricopeptide repeat protein</fullName>
    </recommendedName>
</protein>
<keyword evidence="1" id="KW-0677">Repeat</keyword>
<dbReference type="SMART" id="SM00028">
    <property type="entry name" value="TPR"/>
    <property type="match status" value="8"/>
</dbReference>
<reference evidence="4" key="1">
    <citation type="submission" date="2021-01" db="EMBL/GenBank/DDBJ databases">
        <authorList>
            <consortium name="Genoscope - CEA"/>
            <person name="William W."/>
        </authorList>
    </citation>
    <scope>NUCLEOTIDE SEQUENCE</scope>
</reference>
<evidence type="ECO:0008006" key="6">
    <source>
        <dbReference type="Google" id="ProtNLM"/>
    </source>
</evidence>
<feature type="repeat" description="TPR" evidence="3">
    <location>
        <begin position="283"/>
        <end position="316"/>
    </location>
</feature>
<evidence type="ECO:0000256" key="2">
    <source>
        <dbReference type="ARBA" id="ARBA00022803"/>
    </source>
</evidence>
<keyword evidence="2 3" id="KW-0802">TPR repeat</keyword>
<dbReference type="InterPro" id="IPR051685">
    <property type="entry name" value="Ycf3/AcsC/BcsC/TPR_MFPF"/>
</dbReference>
<dbReference type="Pfam" id="PF13174">
    <property type="entry name" value="TPR_6"/>
    <property type="match status" value="1"/>
</dbReference>
<dbReference type="InterPro" id="IPR019734">
    <property type="entry name" value="TPR_rpt"/>
</dbReference>
<dbReference type="Proteomes" id="UP000688137">
    <property type="component" value="Unassembled WGS sequence"/>
</dbReference>
<dbReference type="PANTHER" id="PTHR44943">
    <property type="entry name" value="CELLULOSE SYNTHASE OPERON PROTEIN C"/>
    <property type="match status" value="1"/>
</dbReference>
<comment type="caution">
    <text evidence="4">The sequence shown here is derived from an EMBL/GenBank/DDBJ whole genome shotgun (WGS) entry which is preliminary data.</text>
</comment>
<proteinExistence type="predicted"/>
<evidence type="ECO:0000313" key="4">
    <source>
        <dbReference type="EMBL" id="CAD8074248.1"/>
    </source>
</evidence>
<evidence type="ECO:0000256" key="3">
    <source>
        <dbReference type="PROSITE-ProRule" id="PRU00339"/>
    </source>
</evidence>
<dbReference type="PANTHER" id="PTHR44943:SF4">
    <property type="entry name" value="TPR REPEAT-CONTAINING PROTEIN MJ0798"/>
    <property type="match status" value="1"/>
</dbReference>
<sequence length="569" mass="67997">MNLIEYQCNKDQHFNQSIIGYCLKSDCQETRQFCQKCSLNSQIHNQCRPYFQDFDQIFNNLQSHLDYLQHQTFFLITKWKVIQNQWVRIYELIGKQQKILQEILNNLRDHKYEDLKSYIPLIIKYQLIFNRDNKLMKFQNGLRLAKKGDIENAIKIYDELIKEDEKYGNSYYQKGLALIKQENINEEQLQEAAFCFNKATKIDSYNYDAYKQRGICLFKLKKYDQSLDCFNSIKKYEIDDEELDIYIGRVLIENEQNDKAINFFDKILNKNIYAYDSYYYKGVQIIIIIGLCLFNLKNYEEAIRQLNKLIDLDPSYIQAYILKGQAQLKLELKNEARESFSQVIQKDSQNLQAYLGKSQTYDNNKDKISIMISAQEANIKSSELNYEIGFALQQEKKYNQAIDQYDKIEYNSLNQNYMDMIYFNKGNYISYNLGLTLYKLKRYEEATDCFIKASYVESKQIEALIYQGQSLQRLQKHKEAIQCFDEILNKGFQSEKIYYNKGKSLYFLGIYIQAVKCFDQALQKCQKLPKVYQLKSMIIYKYFALKQVRLQNTWGKFMKLTNVQKYQRY</sequence>
<dbReference type="Pfam" id="PF12895">
    <property type="entry name" value="ANAPC3"/>
    <property type="match status" value="1"/>
</dbReference>
<dbReference type="AlphaFoldDB" id="A0A8S1M0C5"/>
<dbReference type="EMBL" id="CAJJDM010000052">
    <property type="protein sequence ID" value="CAD8074248.1"/>
    <property type="molecule type" value="Genomic_DNA"/>
</dbReference>
<dbReference type="OMA" id="FRNFQNK"/>